<reference evidence="3 4" key="2">
    <citation type="submission" date="2017-09" db="EMBL/GenBank/DDBJ databases">
        <authorList>
            <person name="Lee N."/>
            <person name="Cho B.-K."/>
        </authorList>
    </citation>
    <scope>NUCLEOTIDE SEQUENCE [LARGE SCALE GENOMIC DNA]</scope>
    <source>
        <strain evidence="3 4">ATCC 27467</strain>
    </source>
</reference>
<evidence type="ECO:0000313" key="4">
    <source>
        <dbReference type="Proteomes" id="UP000326831"/>
    </source>
</evidence>
<feature type="compositionally biased region" description="Low complexity" evidence="1">
    <location>
        <begin position="63"/>
        <end position="74"/>
    </location>
</feature>
<evidence type="ECO:0000313" key="2">
    <source>
        <dbReference type="EMBL" id="GGZ70871.1"/>
    </source>
</evidence>
<accession>A0A5P2UU63</accession>
<gene>
    <name evidence="3" type="ORF">CP968_32940</name>
    <name evidence="2" type="ORF">GCM10010371_33600</name>
</gene>
<sequence>MTTEPELGAAGSADSDDVREARLAIDAFFAGPSADRGEGPAGADLERWRATGRIDDRLAAQVAGAAWDAVQDATPPAPDPSTDPGPDPTAETGPSAELAARHRRAVAVARGLAQLGYHLDETLRPGPDMAAG</sequence>
<keyword evidence="4" id="KW-1185">Reference proteome</keyword>
<dbReference type="AlphaFoldDB" id="A0A5P2UU63"/>
<dbReference type="Proteomes" id="UP000326831">
    <property type="component" value="Chromosome"/>
</dbReference>
<dbReference type="OrthoDB" id="4280526at2"/>
<name>A0A5P2UU63_9ACTN</name>
<protein>
    <submittedName>
        <fullName evidence="3">Uncharacterized protein</fullName>
    </submittedName>
</protein>
<dbReference type="Proteomes" id="UP000634660">
    <property type="component" value="Unassembled WGS sequence"/>
</dbReference>
<dbReference type="KEGG" id="ssub:CP968_32940"/>
<feature type="compositionally biased region" description="Pro residues" evidence="1">
    <location>
        <begin position="75"/>
        <end position="87"/>
    </location>
</feature>
<dbReference type="EMBL" id="BMVX01000011">
    <property type="protein sequence ID" value="GGZ70871.1"/>
    <property type="molecule type" value="Genomic_DNA"/>
</dbReference>
<dbReference type="EMBL" id="CP023701">
    <property type="protein sequence ID" value="QEU82430.1"/>
    <property type="molecule type" value="Genomic_DNA"/>
</dbReference>
<proteinExistence type="predicted"/>
<evidence type="ECO:0000256" key="1">
    <source>
        <dbReference type="SAM" id="MobiDB-lite"/>
    </source>
</evidence>
<organism evidence="3 4">
    <name type="scientific">Streptomyces subrutilus</name>
    <dbReference type="NCBI Taxonomy" id="36818"/>
    <lineage>
        <taxon>Bacteria</taxon>
        <taxon>Bacillati</taxon>
        <taxon>Actinomycetota</taxon>
        <taxon>Actinomycetes</taxon>
        <taxon>Kitasatosporales</taxon>
        <taxon>Streptomycetaceae</taxon>
        <taxon>Streptomyces</taxon>
    </lineage>
</organism>
<evidence type="ECO:0000313" key="3">
    <source>
        <dbReference type="EMBL" id="QEU82430.1"/>
    </source>
</evidence>
<feature type="region of interest" description="Disordered" evidence="1">
    <location>
        <begin position="63"/>
        <end position="102"/>
    </location>
</feature>
<reference evidence="2" key="1">
    <citation type="journal article" date="2014" name="Int. J. Syst. Evol. Microbiol.">
        <title>Complete genome sequence of Corynebacterium casei LMG S-19264T (=DSM 44701T), isolated from a smear-ripened cheese.</title>
        <authorList>
            <consortium name="US DOE Joint Genome Institute (JGI-PGF)"/>
            <person name="Walter F."/>
            <person name="Albersmeier A."/>
            <person name="Kalinowski J."/>
            <person name="Ruckert C."/>
        </authorList>
    </citation>
    <scope>NUCLEOTIDE SEQUENCE</scope>
    <source>
        <strain evidence="2">JCM 4834</strain>
    </source>
</reference>
<dbReference type="RefSeq" id="WP_150521433.1">
    <property type="nucleotide sequence ID" value="NZ_BMVX01000011.1"/>
</dbReference>
<reference evidence="2" key="3">
    <citation type="submission" date="2020-09" db="EMBL/GenBank/DDBJ databases">
        <authorList>
            <person name="Sun Q."/>
            <person name="Ohkuma M."/>
        </authorList>
    </citation>
    <scope>NUCLEOTIDE SEQUENCE</scope>
    <source>
        <strain evidence="2">JCM 4834</strain>
    </source>
</reference>